<feature type="compositionally biased region" description="Polar residues" evidence="6">
    <location>
        <begin position="13"/>
        <end position="25"/>
    </location>
</feature>
<dbReference type="Proteomes" id="UP000265750">
    <property type="component" value="Unassembled WGS sequence"/>
</dbReference>
<keyword evidence="9" id="KW-1185">Reference proteome</keyword>
<dbReference type="PANTHER" id="PTHR30532">
    <property type="entry name" value="IRON III DICITRATE-BINDING PERIPLASMIC PROTEIN"/>
    <property type="match status" value="1"/>
</dbReference>
<dbReference type="SUPFAM" id="SSF53807">
    <property type="entry name" value="Helical backbone' metal receptor"/>
    <property type="match status" value="1"/>
</dbReference>
<keyword evidence="3" id="KW-0813">Transport</keyword>
<dbReference type="OrthoDB" id="63946at2"/>
<feature type="region of interest" description="Disordered" evidence="6">
    <location>
        <begin position="1"/>
        <end position="44"/>
    </location>
</feature>
<name>A0A3A1WPS1_9HYPH</name>
<evidence type="ECO:0000256" key="5">
    <source>
        <dbReference type="ARBA" id="ARBA00022729"/>
    </source>
</evidence>
<comment type="subcellular location">
    <subcellularLocation>
        <location evidence="1">Cell envelope</location>
    </subcellularLocation>
</comment>
<dbReference type="InterPro" id="IPR002491">
    <property type="entry name" value="ABC_transptr_periplasmic_BD"/>
</dbReference>
<evidence type="ECO:0000259" key="7">
    <source>
        <dbReference type="PROSITE" id="PS50983"/>
    </source>
</evidence>
<comment type="caution">
    <text evidence="8">The sequence shown here is derived from an EMBL/GenBank/DDBJ whole genome shotgun (WGS) entry which is preliminary data.</text>
</comment>
<sequence length="355" mass="37196">MRQAPNGAARAFSAQQKLDRNNQISDRPRHPSHKRPAIRSRAMPPFRRSARRGGTRMAALAVAVAALSVLPVRAEPLVVSHAQGETALEGVPATVVVTDWAAFDNLDALGVPVAGVPASATPPYLADRIGAEVPRVGSLQEPDIEAIAAAAPDLVVVANRSRASYPILSALAPTIDATLDNADIVGGVKASLARYGAIFGRETRAAELSAALDAKVAEARGAAGGRGTGLVVVANGGRLGVYGPGSRVAWIHDALGVPSPIGAVDDRNHGGDAISFEYLLQVDPDWLFVVDRDAGIGNEGAARATLDNELIRTTTFWRRNQIVYLDPAAAYITMHGYSGLMRLLDQVVAGYRGGT</sequence>
<dbReference type="PROSITE" id="PS50983">
    <property type="entry name" value="FE_B12_PBP"/>
    <property type="match status" value="1"/>
</dbReference>
<organism evidence="8 9">
    <name type="scientific">Aureimonas flava</name>
    <dbReference type="NCBI Taxonomy" id="2320271"/>
    <lineage>
        <taxon>Bacteria</taxon>
        <taxon>Pseudomonadati</taxon>
        <taxon>Pseudomonadota</taxon>
        <taxon>Alphaproteobacteria</taxon>
        <taxon>Hyphomicrobiales</taxon>
        <taxon>Aurantimonadaceae</taxon>
        <taxon>Aureimonas</taxon>
    </lineage>
</organism>
<evidence type="ECO:0000256" key="1">
    <source>
        <dbReference type="ARBA" id="ARBA00004196"/>
    </source>
</evidence>
<accession>A0A3A1WPS1</accession>
<dbReference type="Pfam" id="PF01497">
    <property type="entry name" value="Peripla_BP_2"/>
    <property type="match status" value="1"/>
</dbReference>
<evidence type="ECO:0000313" key="9">
    <source>
        <dbReference type="Proteomes" id="UP000265750"/>
    </source>
</evidence>
<dbReference type="InterPro" id="IPR033870">
    <property type="entry name" value="FatB"/>
</dbReference>
<feature type="domain" description="Fe/B12 periplasmic-binding" evidence="7">
    <location>
        <begin position="94"/>
        <end position="355"/>
    </location>
</feature>
<proteinExistence type="inferred from homology"/>
<dbReference type="GO" id="GO:1901678">
    <property type="term" value="P:iron coordination entity transport"/>
    <property type="evidence" value="ECO:0007669"/>
    <property type="project" value="UniProtKB-ARBA"/>
</dbReference>
<comment type="similarity">
    <text evidence="2">Belongs to the bacterial solute-binding protein 8 family.</text>
</comment>
<keyword evidence="4" id="KW-0408">Iron</keyword>
<gene>
    <name evidence="8" type="ORF">D3218_17190</name>
</gene>
<dbReference type="PANTHER" id="PTHR30532:SF28">
    <property type="entry name" value="PETROBACTIN-BINDING PROTEIN YCLQ"/>
    <property type="match status" value="1"/>
</dbReference>
<dbReference type="AlphaFoldDB" id="A0A3A1WPS1"/>
<dbReference type="EMBL" id="QYRN01000010">
    <property type="protein sequence ID" value="RIX98471.1"/>
    <property type="molecule type" value="Genomic_DNA"/>
</dbReference>
<evidence type="ECO:0000256" key="2">
    <source>
        <dbReference type="ARBA" id="ARBA00008814"/>
    </source>
</evidence>
<dbReference type="CDD" id="cd01140">
    <property type="entry name" value="FatB"/>
    <property type="match status" value="1"/>
</dbReference>
<reference evidence="9" key="1">
    <citation type="submission" date="2018-09" db="EMBL/GenBank/DDBJ databases">
        <authorList>
            <person name="Tuo L."/>
        </authorList>
    </citation>
    <scope>NUCLEOTIDE SEQUENCE [LARGE SCALE GENOMIC DNA]</scope>
    <source>
        <strain evidence="9">M2BS4Y-1</strain>
    </source>
</reference>
<evidence type="ECO:0000256" key="6">
    <source>
        <dbReference type="SAM" id="MobiDB-lite"/>
    </source>
</evidence>
<evidence type="ECO:0000256" key="3">
    <source>
        <dbReference type="ARBA" id="ARBA00022448"/>
    </source>
</evidence>
<dbReference type="Gene3D" id="3.40.50.1980">
    <property type="entry name" value="Nitrogenase molybdenum iron protein domain"/>
    <property type="match status" value="2"/>
</dbReference>
<evidence type="ECO:0000256" key="4">
    <source>
        <dbReference type="ARBA" id="ARBA00022496"/>
    </source>
</evidence>
<dbReference type="InterPro" id="IPR051313">
    <property type="entry name" value="Bact_iron-sidero_bind"/>
</dbReference>
<keyword evidence="4" id="KW-0410">Iron transport</keyword>
<protein>
    <submittedName>
        <fullName evidence="8">Siderophore ABC transporter substrate-binding protein</fullName>
    </submittedName>
</protein>
<evidence type="ECO:0000313" key="8">
    <source>
        <dbReference type="EMBL" id="RIX98471.1"/>
    </source>
</evidence>
<keyword evidence="5" id="KW-0732">Signal</keyword>
<keyword evidence="4" id="KW-0406">Ion transport</keyword>
<dbReference type="GO" id="GO:0030288">
    <property type="term" value="C:outer membrane-bounded periplasmic space"/>
    <property type="evidence" value="ECO:0007669"/>
    <property type="project" value="TreeGrafter"/>
</dbReference>